<name>A0AAD7Y4L0_9FUNG</name>
<feature type="domain" description="HTH myb-type" evidence="7">
    <location>
        <begin position="524"/>
        <end position="579"/>
    </location>
</feature>
<dbReference type="GO" id="GO:0042795">
    <property type="term" value="P:snRNA transcription by RNA polymerase II"/>
    <property type="evidence" value="ECO:0007669"/>
    <property type="project" value="TreeGrafter"/>
</dbReference>
<dbReference type="CDD" id="cd00167">
    <property type="entry name" value="SANT"/>
    <property type="match status" value="6"/>
</dbReference>
<evidence type="ECO:0000313" key="8">
    <source>
        <dbReference type="EMBL" id="KAJ8663697.1"/>
    </source>
</evidence>
<dbReference type="EMBL" id="JARTCD010000002">
    <property type="protein sequence ID" value="KAJ8663697.1"/>
    <property type="molecule type" value="Genomic_DNA"/>
</dbReference>
<feature type="domain" description="Myb-like" evidence="6">
    <location>
        <begin position="463"/>
        <end position="511"/>
    </location>
</feature>
<dbReference type="PROSITE" id="PS51294">
    <property type="entry name" value="HTH_MYB"/>
    <property type="match status" value="6"/>
</dbReference>
<keyword evidence="1" id="KW-0805">Transcription regulation</keyword>
<feature type="domain" description="HTH myb-type" evidence="7">
    <location>
        <begin position="80"/>
        <end position="136"/>
    </location>
</feature>
<sequence>MFSCLRSRLGRILLQPSPPFRSFSRPSAPCYRQSSWEPWEDEALVNFIKHNGPKWTEFSRHCLPHRSVNACYLRWTEHLDPSIRKGPLSKHEIELLYKGVQTYGEGNWRMIRDHMLPERTAARLSNTWNALASPQPTTTTTTVPSSTLQKKRFTEEEDRLLLEGYAQFGPKWRKIQQRYLPHRSPPSLATRYNDKLSDDVGSSDKKRLRWTEEEHDLLLRRTILYGHNWSKVAEGIPGRSAVTCRRKWIQLLDPSIKSKGNRQWSEEETCILWRRLYAHGGHWNKVVEALPGRNVDMCLYKMRKDLRRLRHVFGDQVDIRKDENRLEWRARIAGLMCEWIDKDQQLALDASGSLVLRREKWTTKEINLLKGATMTTTTPPATEEEWQRVADAVGKPINECKERFDKLQKRKKRRRVLWTQQEDDKLKELVDKYGECWERIAEELPGRSANSCWLHWYRQQQKGPRWKQGRFSKEESALLEEGVSMFGTNWVAIAKTYLPERTPTQCARHWHGSSSSSSTDTQSGPWSFEEDAALKFAIDQHLVQEDDNDTQWEHIARLVPGRSITQCRDRWFKVLQPGIKKGRWTTEEQMQLMDIVEHVKEHKEDGSATVDWKTVAKELDNGRTAWSCALKYDQMIRSGNQFGLR</sequence>
<dbReference type="Pfam" id="PF00249">
    <property type="entry name" value="Myb_DNA-binding"/>
    <property type="match status" value="6"/>
</dbReference>
<feature type="domain" description="Myb-like" evidence="6">
    <location>
        <begin position="80"/>
        <end position="132"/>
    </location>
</feature>
<feature type="domain" description="Myb-like" evidence="6">
    <location>
        <begin position="576"/>
        <end position="636"/>
    </location>
</feature>
<evidence type="ECO:0000256" key="1">
    <source>
        <dbReference type="ARBA" id="ARBA00023015"/>
    </source>
</evidence>
<feature type="domain" description="Myb-like" evidence="6">
    <location>
        <begin position="410"/>
        <end position="460"/>
    </location>
</feature>
<evidence type="ECO:0000256" key="5">
    <source>
        <dbReference type="SAM" id="MobiDB-lite"/>
    </source>
</evidence>
<dbReference type="GO" id="GO:0001006">
    <property type="term" value="F:RNA polymerase III type 3 promoter sequence-specific DNA binding"/>
    <property type="evidence" value="ECO:0007669"/>
    <property type="project" value="TreeGrafter"/>
</dbReference>
<dbReference type="PROSITE" id="PS50090">
    <property type="entry name" value="MYB_LIKE"/>
    <property type="match status" value="9"/>
</dbReference>
<dbReference type="AlphaFoldDB" id="A0AAD7Y4L0"/>
<feature type="domain" description="HTH myb-type" evidence="7">
    <location>
        <begin position="467"/>
        <end position="518"/>
    </location>
</feature>
<dbReference type="Pfam" id="PF13921">
    <property type="entry name" value="Myb_DNA-bind_6"/>
    <property type="match status" value="1"/>
</dbReference>
<evidence type="ECO:0000256" key="2">
    <source>
        <dbReference type="ARBA" id="ARBA00023125"/>
    </source>
</evidence>
<feature type="domain" description="Myb-like" evidence="6">
    <location>
        <begin position="202"/>
        <end position="252"/>
    </location>
</feature>
<comment type="caution">
    <text evidence="8">The sequence shown here is derived from an EMBL/GenBank/DDBJ whole genome shotgun (WGS) entry which is preliminary data.</text>
</comment>
<reference evidence="8 9" key="1">
    <citation type="submission" date="2023-03" db="EMBL/GenBank/DDBJ databases">
        <title>Genome sequence of Lichtheimia ornata CBS 291.66.</title>
        <authorList>
            <person name="Mohabir J.T."/>
            <person name="Shea T.P."/>
            <person name="Kurbessoian T."/>
            <person name="Berby B."/>
            <person name="Fontaine J."/>
            <person name="Livny J."/>
            <person name="Gnirke A."/>
            <person name="Stajich J.E."/>
            <person name="Cuomo C.A."/>
        </authorList>
    </citation>
    <scope>NUCLEOTIDE SEQUENCE [LARGE SCALE GENOMIC DNA]</scope>
    <source>
        <strain evidence="8">CBS 291.66</strain>
    </source>
</reference>
<evidence type="ECO:0000259" key="6">
    <source>
        <dbReference type="PROSITE" id="PS50090"/>
    </source>
</evidence>
<dbReference type="Gene3D" id="1.10.10.60">
    <property type="entry name" value="Homeodomain-like"/>
    <property type="match status" value="10"/>
</dbReference>
<evidence type="ECO:0000256" key="3">
    <source>
        <dbReference type="ARBA" id="ARBA00023163"/>
    </source>
</evidence>
<dbReference type="RefSeq" id="XP_058348609.1">
    <property type="nucleotide sequence ID" value="XM_058481045.1"/>
</dbReference>
<keyword evidence="4" id="KW-0539">Nucleus</keyword>
<dbReference type="SUPFAM" id="SSF46689">
    <property type="entry name" value="Homeodomain-like"/>
    <property type="match status" value="9"/>
</dbReference>
<dbReference type="InterPro" id="IPR001005">
    <property type="entry name" value="SANT/Myb"/>
</dbReference>
<feature type="domain" description="Myb-like" evidence="6">
    <location>
        <begin position="28"/>
        <end position="79"/>
    </location>
</feature>
<dbReference type="InterPro" id="IPR009057">
    <property type="entry name" value="Homeodomain-like_sf"/>
</dbReference>
<evidence type="ECO:0008006" key="10">
    <source>
        <dbReference type="Google" id="ProtNLM"/>
    </source>
</evidence>
<dbReference type="PANTHER" id="PTHR46621:SF1">
    <property type="entry name" value="SNRNA-ACTIVATING PROTEIN COMPLEX SUBUNIT 4"/>
    <property type="match status" value="1"/>
</dbReference>
<organism evidence="8 9">
    <name type="scientific">Lichtheimia ornata</name>
    <dbReference type="NCBI Taxonomy" id="688661"/>
    <lineage>
        <taxon>Eukaryota</taxon>
        <taxon>Fungi</taxon>
        <taxon>Fungi incertae sedis</taxon>
        <taxon>Mucoromycota</taxon>
        <taxon>Mucoromycotina</taxon>
        <taxon>Mucoromycetes</taxon>
        <taxon>Mucorales</taxon>
        <taxon>Lichtheimiaceae</taxon>
        <taxon>Lichtheimia</taxon>
    </lineage>
</organism>
<dbReference type="Proteomes" id="UP001234581">
    <property type="component" value="Unassembled WGS sequence"/>
</dbReference>
<proteinExistence type="predicted"/>
<feature type="region of interest" description="Disordered" evidence="5">
    <location>
        <begin position="506"/>
        <end position="525"/>
    </location>
</feature>
<dbReference type="InterPro" id="IPR051575">
    <property type="entry name" value="Myb-like_DNA-bd"/>
</dbReference>
<feature type="domain" description="Myb-like" evidence="6">
    <location>
        <begin position="518"/>
        <end position="575"/>
    </location>
</feature>
<dbReference type="InterPro" id="IPR017930">
    <property type="entry name" value="Myb_dom"/>
</dbReference>
<feature type="domain" description="HTH myb-type" evidence="7">
    <location>
        <begin position="410"/>
        <end position="464"/>
    </location>
</feature>
<dbReference type="PANTHER" id="PTHR46621">
    <property type="entry name" value="SNRNA-ACTIVATING PROTEIN COMPLEX SUBUNIT 4"/>
    <property type="match status" value="1"/>
</dbReference>
<dbReference type="GO" id="GO:0042796">
    <property type="term" value="P:snRNA transcription by RNA polymerase III"/>
    <property type="evidence" value="ECO:0007669"/>
    <property type="project" value="TreeGrafter"/>
</dbReference>
<feature type="domain" description="Myb-like" evidence="6">
    <location>
        <begin position="145"/>
        <end position="196"/>
    </location>
</feature>
<dbReference type="GO" id="GO:0000978">
    <property type="term" value="F:RNA polymerase II cis-regulatory region sequence-specific DNA binding"/>
    <property type="evidence" value="ECO:0007669"/>
    <property type="project" value="TreeGrafter"/>
</dbReference>
<dbReference type="GeneID" id="83208365"/>
<evidence type="ECO:0000259" key="7">
    <source>
        <dbReference type="PROSITE" id="PS51294"/>
    </source>
</evidence>
<feature type="domain" description="HTH myb-type" evidence="7">
    <location>
        <begin position="145"/>
        <end position="200"/>
    </location>
</feature>
<accession>A0AAD7Y4L0</accession>
<protein>
    <recommendedName>
        <fullName evidence="10">Homeodomain-like protein</fullName>
    </recommendedName>
</protein>
<evidence type="ECO:0000313" key="9">
    <source>
        <dbReference type="Proteomes" id="UP001234581"/>
    </source>
</evidence>
<dbReference type="GO" id="GO:0019185">
    <property type="term" value="C:snRNA-activating protein complex"/>
    <property type="evidence" value="ECO:0007669"/>
    <property type="project" value="TreeGrafter"/>
</dbReference>
<keyword evidence="2" id="KW-0238">DNA-binding</keyword>
<keyword evidence="9" id="KW-1185">Reference proteome</keyword>
<gene>
    <name evidence="8" type="ORF">O0I10_000946</name>
</gene>
<dbReference type="SMART" id="SM00717">
    <property type="entry name" value="SANT"/>
    <property type="match status" value="10"/>
</dbReference>
<keyword evidence="3" id="KW-0804">Transcription</keyword>
<feature type="domain" description="HTH myb-type" evidence="7">
    <location>
        <begin position="202"/>
        <end position="256"/>
    </location>
</feature>
<feature type="domain" description="Myb-like" evidence="6">
    <location>
        <begin position="264"/>
        <end position="306"/>
    </location>
</feature>
<evidence type="ECO:0000256" key="4">
    <source>
        <dbReference type="ARBA" id="ARBA00023242"/>
    </source>
</evidence>